<accession>A0A8J7II18</accession>
<dbReference type="PANTHER" id="PTHR31084:SF0">
    <property type="entry name" value="ALPHA-L-FUCOSIDASE 2"/>
    <property type="match status" value="1"/>
</dbReference>
<dbReference type="Pfam" id="PF14498">
    <property type="entry name" value="Glyco_hyd_65N_2"/>
    <property type="match status" value="1"/>
</dbReference>
<dbReference type="Pfam" id="PF22124">
    <property type="entry name" value="Glyco_hydro_95_cat"/>
    <property type="match status" value="1"/>
</dbReference>
<dbReference type="Pfam" id="PF21307">
    <property type="entry name" value="Glyco_hydro_95_C"/>
    <property type="match status" value="1"/>
</dbReference>
<keyword evidence="4" id="KW-0378">Hydrolase</keyword>
<evidence type="ECO:0000313" key="4">
    <source>
        <dbReference type="EMBL" id="MBJ6368596.1"/>
    </source>
</evidence>
<dbReference type="GO" id="GO:0004560">
    <property type="term" value="F:alpha-L-fucosidase activity"/>
    <property type="evidence" value="ECO:0007669"/>
    <property type="project" value="TreeGrafter"/>
</dbReference>
<evidence type="ECO:0000259" key="2">
    <source>
        <dbReference type="Pfam" id="PF21307"/>
    </source>
</evidence>
<evidence type="ECO:0000313" key="5">
    <source>
        <dbReference type="Proteomes" id="UP000610931"/>
    </source>
</evidence>
<dbReference type="InterPro" id="IPR054363">
    <property type="entry name" value="GH95_cat"/>
</dbReference>
<dbReference type="PROSITE" id="PS51257">
    <property type="entry name" value="PROKAR_LIPOPROTEIN"/>
    <property type="match status" value="1"/>
</dbReference>
<dbReference type="InterPro" id="IPR008928">
    <property type="entry name" value="6-hairpin_glycosidase_sf"/>
</dbReference>
<feature type="domain" description="Glycosyl hydrolase family 95 N-terminal" evidence="1">
    <location>
        <begin position="32"/>
        <end position="259"/>
    </location>
</feature>
<dbReference type="Gene3D" id="1.50.10.10">
    <property type="match status" value="1"/>
</dbReference>
<dbReference type="SUPFAM" id="SSF48208">
    <property type="entry name" value="Six-hairpin glycosidases"/>
    <property type="match status" value="1"/>
</dbReference>
<dbReference type="InterPro" id="IPR012341">
    <property type="entry name" value="6hp_glycosidase-like_sf"/>
</dbReference>
<dbReference type="InterPro" id="IPR049053">
    <property type="entry name" value="AFCA-like_C"/>
</dbReference>
<name>A0A8J7II18_9FLAO</name>
<comment type="caution">
    <text evidence="4">The sequence shown here is derived from an EMBL/GenBank/DDBJ whole genome shotgun (WGS) entry which is preliminary data.</text>
</comment>
<dbReference type="AlphaFoldDB" id="A0A8J7II18"/>
<dbReference type="PANTHER" id="PTHR31084">
    <property type="entry name" value="ALPHA-L-FUCOSIDASE 2"/>
    <property type="match status" value="1"/>
</dbReference>
<dbReference type="InterPro" id="IPR027414">
    <property type="entry name" value="GH95_N_dom"/>
</dbReference>
<organism evidence="4 5">
    <name type="scientific">Snuella sedimenti</name>
    <dbReference type="NCBI Taxonomy" id="2798802"/>
    <lineage>
        <taxon>Bacteria</taxon>
        <taxon>Pseudomonadati</taxon>
        <taxon>Bacteroidota</taxon>
        <taxon>Flavobacteriia</taxon>
        <taxon>Flavobacteriales</taxon>
        <taxon>Flavobacteriaceae</taxon>
        <taxon>Snuella</taxon>
    </lineage>
</organism>
<gene>
    <name evidence="4" type="ORF">JF259_10900</name>
</gene>
<evidence type="ECO:0000259" key="1">
    <source>
        <dbReference type="Pfam" id="PF14498"/>
    </source>
</evidence>
<dbReference type="Gene3D" id="2.60.40.1180">
    <property type="entry name" value="Golgi alpha-mannosidase II"/>
    <property type="match status" value="1"/>
</dbReference>
<dbReference type="RefSeq" id="WP_199115359.1">
    <property type="nucleotide sequence ID" value="NZ_JAELVQ010000013.1"/>
</dbReference>
<sequence>MTRHLICLLLGFSLFLSCKTPTETIPFNGTQSNQPASKWEEAMLTGNGNMGAMMYGNPFDETIVVNHCEMFLTLGTKEFVKHVAPFMPEIKEKALAAGVNGPTVAHQMFREKTGQKIDWTDPFHPAFMFHIKNADHAYKNYQLTQNFATGELKASWDDDEGHWERKLFISRPDDVIVMEIKGPKGKVGGSFSMDLTHKLIETEMQVENGEIKTHATYVHGKGGYDNVVRIIPTGGEMTNDELSVTVSQADKILVVMQVDNWKTPLPESQSEVWAYSPKNPKFLGDYSTNKQDAISKKMDALTLDYATLFKPHAQAHGDLFNRVKLNLNGNQTETVSSQALLEQAAQSGQFTPALVEKMYDACRYLIICSTGKNPPNLQGIWTGTWQPAWSGDYTLDSNLQLEVQSIMSSNMPELMENYFTLIESWLVDSRLNAEKFYGCRGITSNPRASNTNLLLHWGNWPGEQSFGTMGWMLHFFYDYYQFTGDKAFLKDRVVPLLKENALFYEDLLKDTEDENGKYQFFISYSPEQDHYLYANSTFDIAVTKAILTYLIKSCKLLNIEEENIIKWQTMADKLPDYMINEKGELMEWASAGTQEVYNQRHHSHLLPLYQFCEFDMETNPQLWEASAKALEGKTENWLHNRENADSNHITHGMMNQAQAAARLGKSDIVYEVLSRLATEQYIYPSFMMSYWPKKQGYGFDPIGTIPDVINNALAFAWEDVVDIIPALPKEWSKGSINNILLRGQIQIDALSWNMETGELKLKMTSKADKAITIRLPEKYEVSTVKSGEIEEERIQGEYKNKWQIKLSQNKPKEIVLNLK</sequence>
<proteinExistence type="predicted"/>
<keyword evidence="5" id="KW-1185">Reference proteome</keyword>
<dbReference type="Proteomes" id="UP000610931">
    <property type="component" value="Unassembled WGS sequence"/>
</dbReference>
<reference evidence="4" key="1">
    <citation type="submission" date="2020-12" db="EMBL/GenBank/DDBJ databases">
        <title>Snuella sp. nov., isolated from sediment in Incheon.</title>
        <authorList>
            <person name="Kim W."/>
        </authorList>
    </citation>
    <scope>NUCLEOTIDE SEQUENCE</scope>
    <source>
        <strain evidence="4">CAU 1569</strain>
    </source>
</reference>
<dbReference type="InterPro" id="IPR013780">
    <property type="entry name" value="Glyco_hydro_b"/>
</dbReference>
<feature type="domain" description="Glycosyl hydrolase family 95 catalytic" evidence="3">
    <location>
        <begin position="305"/>
        <end position="686"/>
    </location>
</feature>
<dbReference type="EMBL" id="JAELVQ010000013">
    <property type="protein sequence ID" value="MBJ6368596.1"/>
    <property type="molecule type" value="Genomic_DNA"/>
</dbReference>
<evidence type="ECO:0000259" key="3">
    <source>
        <dbReference type="Pfam" id="PF22124"/>
    </source>
</evidence>
<dbReference type="GO" id="GO:0005975">
    <property type="term" value="P:carbohydrate metabolic process"/>
    <property type="evidence" value="ECO:0007669"/>
    <property type="project" value="InterPro"/>
</dbReference>
<protein>
    <submittedName>
        <fullName evidence="4">Glycoside hydrolase N-terminal domain-containing protein</fullName>
    </submittedName>
</protein>
<feature type="domain" description="Alpha fucosidase A-like C-terminal" evidence="2">
    <location>
        <begin position="719"/>
        <end position="797"/>
    </location>
</feature>